<proteinExistence type="predicted"/>
<name>K4AMZ7_SETIT</name>
<keyword evidence="2" id="KW-1185">Reference proteome</keyword>
<dbReference type="Proteomes" id="UP000004995">
    <property type="component" value="Unassembled WGS sequence"/>
</dbReference>
<accession>K4AMZ7</accession>
<dbReference type="InParanoid" id="K4AMZ7"/>
<dbReference type="EnsemblPlants" id="KQK91871">
    <property type="protein sequence ID" value="KQK91871"/>
    <property type="gene ID" value="SETIT_040293mg"/>
</dbReference>
<protein>
    <submittedName>
        <fullName evidence="1">Uncharacterized protein</fullName>
    </submittedName>
</protein>
<reference evidence="2" key="1">
    <citation type="journal article" date="2012" name="Nat. Biotechnol.">
        <title>Reference genome sequence of the model plant Setaria.</title>
        <authorList>
            <person name="Bennetzen J.L."/>
            <person name="Schmutz J."/>
            <person name="Wang H."/>
            <person name="Percifield R."/>
            <person name="Hawkins J."/>
            <person name="Pontaroli A.C."/>
            <person name="Estep M."/>
            <person name="Feng L."/>
            <person name="Vaughn J.N."/>
            <person name="Grimwood J."/>
            <person name="Jenkins J."/>
            <person name="Barry K."/>
            <person name="Lindquist E."/>
            <person name="Hellsten U."/>
            <person name="Deshpande S."/>
            <person name="Wang X."/>
            <person name="Wu X."/>
            <person name="Mitros T."/>
            <person name="Triplett J."/>
            <person name="Yang X."/>
            <person name="Ye C.Y."/>
            <person name="Mauro-Herrera M."/>
            <person name="Wang L."/>
            <person name="Li P."/>
            <person name="Sharma M."/>
            <person name="Sharma R."/>
            <person name="Ronald P.C."/>
            <person name="Panaud O."/>
            <person name="Kellogg E.A."/>
            <person name="Brutnell T.P."/>
            <person name="Doust A.N."/>
            <person name="Tuskan G.A."/>
            <person name="Rokhsar D."/>
            <person name="Devos K.M."/>
        </authorList>
    </citation>
    <scope>NUCLEOTIDE SEQUENCE [LARGE SCALE GENOMIC DNA]</scope>
    <source>
        <strain evidence="2">cv. Yugu1</strain>
    </source>
</reference>
<organism evidence="1 2">
    <name type="scientific">Setaria italica</name>
    <name type="common">Foxtail millet</name>
    <name type="synonym">Panicum italicum</name>
    <dbReference type="NCBI Taxonomy" id="4555"/>
    <lineage>
        <taxon>Eukaryota</taxon>
        <taxon>Viridiplantae</taxon>
        <taxon>Streptophyta</taxon>
        <taxon>Embryophyta</taxon>
        <taxon>Tracheophyta</taxon>
        <taxon>Spermatophyta</taxon>
        <taxon>Magnoliopsida</taxon>
        <taxon>Liliopsida</taxon>
        <taxon>Poales</taxon>
        <taxon>Poaceae</taxon>
        <taxon>PACMAD clade</taxon>
        <taxon>Panicoideae</taxon>
        <taxon>Panicodae</taxon>
        <taxon>Paniceae</taxon>
        <taxon>Cenchrinae</taxon>
        <taxon>Setaria</taxon>
    </lineage>
</organism>
<dbReference type="AlphaFoldDB" id="K4AMZ7"/>
<evidence type="ECO:0000313" key="2">
    <source>
        <dbReference type="Proteomes" id="UP000004995"/>
    </source>
</evidence>
<sequence>MRYDLDGCYSFCLYLSKVSPHFLIPSLFLKKFHAYEL</sequence>
<dbReference type="HOGENOM" id="CLU_3352020_0_0_1"/>
<dbReference type="Gramene" id="KQK91871">
    <property type="protein sequence ID" value="KQK91871"/>
    <property type="gene ID" value="SETIT_040293mg"/>
</dbReference>
<evidence type="ECO:0000313" key="1">
    <source>
        <dbReference type="EnsemblPlants" id="KQK91871"/>
    </source>
</evidence>
<dbReference type="EMBL" id="AGNK02006079">
    <property type="status" value="NOT_ANNOTATED_CDS"/>
    <property type="molecule type" value="Genomic_DNA"/>
</dbReference>
<reference evidence="1" key="2">
    <citation type="submission" date="2018-08" db="UniProtKB">
        <authorList>
            <consortium name="EnsemblPlants"/>
        </authorList>
    </citation>
    <scope>IDENTIFICATION</scope>
    <source>
        <strain evidence="1">Yugu1</strain>
    </source>
</reference>